<dbReference type="NCBIfam" id="TIGR00077">
    <property type="entry name" value="lspA"/>
    <property type="match status" value="1"/>
</dbReference>
<dbReference type="Pfam" id="PF01252">
    <property type="entry name" value="Peptidase_A8"/>
    <property type="match status" value="1"/>
</dbReference>
<organism evidence="11 12">
    <name type="scientific">Rheinheimera marina</name>
    <dbReference type="NCBI Taxonomy" id="1774958"/>
    <lineage>
        <taxon>Bacteria</taxon>
        <taxon>Pseudomonadati</taxon>
        <taxon>Pseudomonadota</taxon>
        <taxon>Gammaproteobacteria</taxon>
        <taxon>Chromatiales</taxon>
        <taxon>Chromatiaceae</taxon>
        <taxon>Rheinheimera</taxon>
    </lineage>
</organism>
<keyword evidence="3 9" id="KW-0645">Protease</keyword>
<comment type="function">
    <text evidence="9">This protein specifically catalyzes the removal of signal peptides from prolipoproteins.</text>
</comment>
<comment type="subcellular location">
    <subcellularLocation>
        <location evidence="9">Cell membrane</location>
        <topology evidence="9">Multi-pass membrane protein</topology>
    </subcellularLocation>
</comment>
<evidence type="ECO:0000256" key="4">
    <source>
        <dbReference type="ARBA" id="ARBA00022692"/>
    </source>
</evidence>
<accession>A0ABV9JPU7</accession>
<keyword evidence="4 9" id="KW-0812">Transmembrane</keyword>
<feature type="transmembrane region" description="Helical" evidence="9">
    <location>
        <begin position="94"/>
        <end position="112"/>
    </location>
</feature>
<dbReference type="PRINTS" id="PR00781">
    <property type="entry name" value="LIPOSIGPTASE"/>
</dbReference>
<dbReference type="PANTHER" id="PTHR33695">
    <property type="entry name" value="LIPOPROTEIN SIGNAL PEPTIDASE"/>
    <property type="match status" value="1"/>
</dbReference>
<reference evidence="12" key="1">
    <citation type="journal article" date="2019" name="Int. J. Syst. Evol. Microbiol.">
        <title>The Global Catalogue of Microorganisms (GCM) 10K type strain sequencing project: providing services to taxonomists for standard genome sequencing and annotation.</title>
        <authorList>
            <consortium name="The Broad Institute Genomics Platform"/>
            <consortium name="The Broad Institute Genome Sequencing Center for Infectious Disease"/>
            <person name="Wu L."/>
            <person name="Ma J."/>
        </authorList>
    </citation>
    <scope>NUCLEOTIDE SEQUENCE [LARGE SCALE GENOMIC DNA]</scope>
    <source>
        <strain evidence="12">DT28</strain>
    </source>
</reference>
<gene>
    <name evidence="9 11" type="primary">lspA</name>
    <name evidence="11" type="ORF">ACFO3I_14785</name>
</gene>
<comment type="similarity">
    <text evidence="1 9 10">Belongs to the peptidase A8 family.</text>
</comment>
<keyword evidence="2 9" id="KW-1003">Cell membrane</keyword>
<dbReference type="RefSeq" id="WP_377335187.1">
    <property type="nucleotide sequence ID" value="NZ_JBHSGB010000013.1"/>
</dbReference>
<sequence length="166" mass="18908">MKLFQQTGWRWWWLMLLLLVADQLSKVWVIQNFSLGESISLLPVFNFTYARNYGAAFSFLGDASGWQRWLFTGIAVVVSLVLAVWLSRLQKSQWKLSLALALIICGAVGNLIDRSLYGYVVDFLHVFYQDWHYPIFNIADCAISIGAALLIWDSFGSDNKSSEVKS</sequence>
<evidence type="ECO:0000256" key="8">
    <source>
        <dbReference type="ARBA" id="ARBA00023136"/>
    </source>
</evidence>
<evidence type="ECO:0000256" key="7">
    <source>
        <dbReference type="ARBA" id="ARBA00022989"/>
    </source>
</evidence>
<dbReference type="GO" id="GO:0004190">
    <property type="term" value="F:aspartic-type endopeptidase activity"/>
    <property type="evidence" value="ECO:0007669"/>
    <property type="project" value="UniProtKB-EC"/>
</dbReference>
<comment type="pathway">
    <text evidence="9">Protein modification; lipoprotein biosynthesis (signal peptide cleavage).</text>
</comment>
<dbReference type="InterPro" id="IPR001872">
    <property type="entry name" value="Peptidase_A8"/>
</dbReference>
<dbReference type="EMBL" id="JBHSGB010000013">
    <property type="protein sequence ID" value="MFC4656280.1"/>
    <property type="molecule type" value="Genomic_DNA"/>
</dbReference>
<keyword evidence="12" id="KW-1185">Reference proteome</keyword>
<comment type="caution">
    <text evidence="11">The sequence shown here is derived from an EMBL/GenBank/DDBJ whole genome shotgun (WGS) entry which is preliminary data.</text>
</comment>
<keyword evidence="8 9" id="KW-0472">Membrane</keyword>
<keyword evidence="5 9" id="KW-0064">Aspartyl protease</keyword>
<dbReference type="EC" id="3.4.23.36" evidence="9"/>
<feature type="active site" evidence="9">
    <location>
        <position position="122"/>
    </location>
</feature>
<name>A0ABV9JPU7_9GAMM</name>
<evidence type="ECO:0000256" key="10">
    <source>
        <dbReference type="RuleBase" id="RU004181"/>
    </source>
</evidence>
<evidence type="ECO:0000256" key="6">
    <source>
        <dbReference type="ARBA" id="ARBA00022801"/>
    </source>
</evidence>
<dbReference type="Proteomes" id="UP001595962">
    <property type="component" value="Unassembled WGS sequence"/>
</dbReference>
<evidence type="ECO:0000256" key="2">
    <source>
        <dbReference type="ARBA" id="ARBA00022475"/>
    </source>
</evidence>
<proteinExistence type="inferred from homology"/>
<keyword evidence="7 9" id="KW-1133">Transmembrane helix</keyword>
<evidence type="ECO:0000313" key="12">
    <source>
        <dbReference type="Proteomes" id="UP001595962"/>
    </source>
</evidence>
<evidence type="ECO:0000256" key="5">
    <source>
        <dbReference type="ARBA" id="ARBA00022750"/>
    </source>
</evidence>
<feature type="transmembrane region" description="Helical" evidence="9">
    <location>
        <begin position="132"/>
        <end position="152"/>
    </location>
</feature>
<protein>
    <recommendedName>
        <fullName evidence="9">Lipoprotein signal peptidase</fullName>
        <ecNumber evidence="9">3.4.23.36</ecNumber>
    </recommendedName>
    <alternativeName>
        <fullName evidence="9">Prolipoprotein signal peptidase</fullName>
    </alternativeName>
    <alternativeName>
        <fullName evidence="9">Signal peptidase II</fullName>
        <shortName evidence="9">SPase II</shortName>
    </alternativeName>
</protein>
<evidence type="ECO:0000256" key="1">
    <source>
        <dbReference type="ARBA" id="ARBA00006139"/>
    </source>
</evidence>
<feature type="active site" evidence="9">
    <location>
        <position position="140"/>
    </location>
</feature>
<feature type="transmembrane region" description="Helical" evidence="9">
    <location>
        <begin position="69"/>
        <end position="87"/>
    </location>
</feature>
<evidence type="ECO:0000256" key="9">
    <source>
        <dbReference type="HAMAP-Rule" id="MF_00161"/>
    </source>
</evidence>
<comment type="catalytic activity">
    <reaction evidence="9">
        <text>Release of signal peptides from bacterial membrane prolipoproteins. Hydrolyzes -Xaa-Yaa-Zaa-|-(S,diacylglyceryl)Cys-, in which Xaa is hydrophobic (preferably Leu), and Yaa (Ala or Ser) and Zaa (Gly or Ala) have small, neutral side chains.</text>
        <dbReference type="EC" id="3.4.23.36"/>
    </reaction>
</comment>
<evidence type="ECO:0000313" key="11">
    <source>
        <dbReference type="EMBL" id="MFC4656280.1"/>
    </source>
</evidence>
<dbReference type="PANTHER" id="PTHR33695:SF1">
    <property type="entry name" value="LIPOPROTEIN SIGNAL PEPTIDASE"/>
    <property type="match status" value="1"/>
</dbReference>
<keyword evidence="6 9" id="KW-0378">Hydrolase</keyword>
<comment type="caution">
    <text evidence="9">Lacks conserved residue(s) required for the propagation of feature annotation.</text>
</comment>
<evidence type="ECO:0000256" key="3">
    <source>
        <dbReference type="ARBA" id="ARBA00022670"/>
    </source>
</evidence>
<dbReference type="HAMAP" id="MF_00161">
    <property type="entry name" value="LspA"/>
    <property type="match status" value="1"/>
</dbReference>